<evidence type="ECO:0000256" key="1">
    <source>
        <dbReference type="ARBA" id="ARBA00022679"/>
    </source>
</evidence>
<name>A0ABP4HBJ1_9ACTN</name>
<comment type="caution">
    <text evidence="2">The sequence shown here is derived from an EMBL/GenBank/DDBJ whole genome shotgun (WGS) entry which is preliminary data.</text>
</comment>
<dbReference type="Pfam" id="PF02458">
    <property type="entry name" value="Transferase"/>
    <property type="match status" value="1"/>
</dbReference>
<dbReference type="PANTHER" id="PTHR31642:SF310">
    <property type="entry name" value="FATTY ALCOHOL:CAFFEOYL-COA ACYLTRANSFERASE"/>
    <property type="match status" value="1"/>
</dbReference>
<protein>
    <recommendedName>
        <fullName evidence="4">Transferase family protein</fullName>
    </recommendedName>
</protein>
<evidence type="ECO:0000313" key="2">
    <source>
        <dbReference type="EMBL" id="GAA1256064.1"/>
    </source>
</evidence>
<dbReference type="InterPro" id="IPR023213">
    <property type="entry name" value="CAT-like_dom_sf"/>
</dbReference>
<evidence type="ECO:0008006" key="4">
    <source>
        <dbReference type="Google" id="ProtNLM"/>
    </source>
</evidence>
<proteinExistence type="predicted"/>
<evidence type="ECO:0000313" key="3">
    <source>
        <dbReference type="Proteomes" id="UP001500037"/>
    </source>
</evidence>
<gene>
    <name evidence="2" type="ORF">GCM10009665_53150</name>
</gene>
<dbReference type="Gene3D" id="3.30.559.10">
    <property type="entry name" value="Chloramphenicol acetyltransferase-like domain"/>
    <property type="match status" value="2"/>
</dbReference>
<dbReference type="Proteomes" id="UP001500037">
    <property type="component" value="Unassembled WGS sequence"/>
</dbReference>
<dbReference type="InterPro" id="IPR050317">
    <property type="entry name" value="Plant_Fungal_Acyltransferase"/>
</dbReference>
<dbReference type="EMBL" id="BAAALF010000117">
    <property type="protein sequence ID" value="GAA1256064.1"/>
    <property type="molecule type" value="Genomic_DNA"/>
</dbReference>
<dbReference type="PANTHER" id="PTHR31642">
    <property type="entry name" value="TRICHOTHECENE 3-O-ACETYLTRANSFERASE"/>
    <property type="match status" value="1"/>
</dbReference>
<sequence>MSEADGTLSAAGVRAVRTVRAGTASGQVVRCDLSDVMLADLPVSVVFFYPHALDEERLLDGLARALARVPLFAGRLRTVEGELQIVCDDAGVPVTLADATETLAGAMGRMTLTASGFVDHVQAAAARTGDLPLFTVRLSRLTDGGTALGCSWHHAVGDVQTFALFMRGWSAEVEGTEAPGVHLVADREAFLEAALPASDSGRPGFRLPEPAEAALLAQEVASAGRANRTVQVYFDAPELDRMREHFSAVAGRWLSSNDALCAHVLGAIRQLDDPADAEERELTVPVNVRGFLGLPAGALGNLLGEIQLPCPPGQGPEHLAVRLREAIETFPQSQLSLRSSRAFLARVGRDRLRECVPLGFNPARKTFTFSNWSRFGVYDVAFEGHRPVAFSPANIVQLPWVSWLVEGFDGRGRLFTVVLPARLAGRLRTPAGQAALHPFREPQDVLPALAGELRKLA</sequence>
<keyword evidence="1" id="KW-0808">Transferase</keyword>
<organism evidence="2 3">
    <name type="scientific">Kitasatospora nipponensis</name>
    <dbReference type="NCBI Taxonomy" id="258049"/>
    <lineage>
        <taxon>Bacteria</taxon>
        <taxon>Bacillati</taxon>
        <taxon>Actinomycetota</taxon>
        <taxon>Actinomycetes</taxon>
        <taxon>Kitasatosporales</taxon>
        <taxon>Streptomycetaceae</taxon>
        <taxon>Kitasatospora</taxon>
    </lineage>
</organism>
<dbReference type="SUPFAM" id="SSF52777">
    <property type="entry name" value="CoA-dependent acyltransferases"/>
    <property type="match status" value="1"/>
</dbReference>
<keyword evidence="3" id="KW-1185">Reference proteome</keyword>
<accession>A0ABP4HBJ1</accession>
<reference evidence="3" key="1">
    <citation type="journal article" date="2019" name="Int. J. Syst. Evol. Microbiol.">
        <title>The Global Catalogue of Microorganisms (GCM) 10K type strain sequencing project: providing services to taxonomists for standard genome sequencing and annotation.</title>
        <authorList>
            <consortium name="The Broad Institute Genomics Platform"/>
            <consortium name="The Broad Institute Genome Sequencing Center for Infectious Disease"/>
            <person name="Wu L."/>
            <person name="Ma J."/>
        </authorList>
    </citation>
    <scope>NUCLEOTIDE SEQUENCE [LARGE SCALE GENOMIC DNA]</scope>
    <source>
        <strain evidence="3">JCM 13004</strain>
    </source>
</reference>
<dbReference type="RefSeq" id="WP_344444534.1">
    <property type="nucleotide sequence ID" value="NZ_BAAALF010000117.1"/>
</dbReference>